<proteinExistence type="predicted"/>
<gene>
    <name evidence="1" type="ORF">H5410_014396</name>
</gene>
<sequence>MFLMQKYRAQKQQAPNVQPATSMNINREYHFDKYRSQTQQAPNVQPASSMNFNREYHLDVLNSSGLSTNSNKLFQGEYIPQPPKFSFIASPSSNDYSLTNEMIRMNC</sequence>
<reference evidence="1 2" key="1">
    <citation type="submission" date="2020-09" db="EMBL/GenBank/DDBJ databases">
        <title>De no assembly of potato wild relative species, Solanum commersonii.</title>
        <authorList>
            <person name="Cho K."/>
        </authorList>
    </citation>
    <scope>NUCLEOTIDE SEQUENCE [LARGE SCALE GENOMIC DNA]</scope>
    <source>
        <strain evidence="1">LZ3.2</strain>
        <tissue evidence="1">Leaf</tissue>
    </source>
</reference>
<accession>A0A9J5ZRA1</accession>
<dbReference type="EMBL" id="JACXVP010000003">
    <property type="protein sequence ID" value="KAG5614572.1"/>
    <property type="molecule type" value="Genomic_DNA"/>
</dbReference>
<evidence type="ECO:0000313" key="2">
    <source>
        <dbReference type="Proteomes" id="UP000824120"/>
    </source>
</evidence>
<name>A0A9J5ZRA1_SOLCO</name>
<keyword evidence="2" id="KW-1185">Reference proteome</keyword>
<protein>
    <submittedName>
        <fullName evidence="1">Uncharacterized protein</fullName>
    </submittedName>
</protein>
<organism evidence="1 2">
    <name type="scientific">Solanum commersonii</name>
    <name type="common">Commerson's wild potato</name>
    <name type="synonym">Commerson's nightshade</name>
    <dbReference type="NCBI Taxonomy" id="4109"/>
    <lineage>
        <taxon>Eukaryota</taxon>
        <taxon>Viridiplantae</taxon>
        <taxon>Streptophyta</taxon>
        <taxon>Embryophyta</taxon>
        <taxon>Tracheophyta</taxon>
        <taxon>Spermatophyta</taxon>
        <taxon>Magnoliopsida</taxon>
        <taxon>eudicotyledons</taxon>
        <taxon>Gunneridae</taxon>
        <taxon>Pentapetalae</taxon>
        <taxon>asterids</taxon>
        <taxon>lamiids</taxon>
        <taxon>Solanales</taxon>
        <taxon>Solanaceae</taxon>
        <taxon>Solanoideae</taxon>
        <taxon>Solaneae</taxon>
        <taxon>Solanum</taxon>
    </lineage>
</organism>
<dbReference type="AlphaFoldDB" id="A0A9J5ZRA1"/>
<dbReference type="Proteomes" id="UP000824120">
    <property type="component" value="Chromosome 3"/>
</dbReference>
<comment type="caution">
    <text evidence="1">The sequence shown here is derived from an EMBL/GenBank/DDBJ whole genome shotgun (WGS) entry which is preliminary data.</text>
</comment>
<evidence type="ECO:0000313" key="1">
    <source>
        <dbReference type="EMBL" id="KAG5614572.1"/>
    </source>
</evidence>